<dbReference type="GO" id="GO:0006144">
    <property type="term" value="P:purine nucleobase metabolic process"/>
    <property type="evidence" value="ECO:0007669"/>
    <property type="project" value="UniProtKB-KW"/>
</dbReference>
<comment type="catalytic activity">
    <reaction evidence="1 7">
        <text>5-hydroxyisourate + H2O = 5-hydroxy-2-oxo-4-ureido-2,5-dihydro-1H-imidazole-5-carboxylate + H(+)</text>
        <dbReference type="Rhea" id="RHEA:23736"/>
        <dbReference type="ChEBI" id="CHEBI:15377"/>
        <dbReference type="ChEBI" id="CHEBI:15378"/>
        <dbReference type="ChEBI" id="CHEBI:18072"/>
        <dbReference type="ChEBI" id="CHEBI:58639"/>
        <dbReference type="EC" id="3.5.2.17"/>
    </reaction>
</comment>
<evidence type="ECO:0000256" key="4">
    <source>
        <dbReference type="ARBA" id="ARBA00011881"/>
    </source>
</evidence>
<dbReference type="Pfam" id="PF00576">
    <property type="entry name" value="Transthyretin"/>
    <property type="match status" value="1"/>
</dbReference>
<evidence type="ECO:0000313" key="9">
    <source>
        <dbReference type="EMBL" id="WPK25286.1"/>
    </source>
</evidence>
<dbReference type="RefSeq" id="XP_062877668.1">
    <property type="nucleotide sequence ID" value="XM_063021598.1"/>
</dbReference>
<evidence type="ECO:0000256" key="1">
    <source>
        <dbReference type="ARBA" id="ARBA00001043"/>
    </source>
</evidence>
<dbReference type="Proteomes" id="UP001338582">
    <property type="component" value="Chromosome 3"/>
</dbReference>
<dbReference type="AlphaFoldDB" id="A0AAX4H9Q4"/>
<dbReference type="EC" id="3.5.2.17" evidence="7"/>
<evidence type="ECO:0000259" key="8">
    <source>
        <dbReference type="Pfam" id="PF00576"/>
    </source>
</evidence>
<gene>
    <name evidence="9" type="ORF">PUMCH_002597</name>
</gene>
<dbReference type="Gene3D" id="2.60.40.180">
    <property type="entry name" value="Transthyretin/hydroxyisourate hydrolase domain"/>
    <property type="match status" value="1"/>
</dbReference>
<evidence type="ECO:0000313" key="10">
    <source>
        <dbReference type="Proteomes" id="UP001338582"/>
    </source>
</evidence>
<keyword evidence="5 7" id="KW-0659">Purine metabolism</keyword>
<evidence type="ECO:0000256" key="2">
    <source>
        <dbReference type="ARBA" id="ARBA00002704"/>
    </source>
</evidence>
<comment type="similarity">
    <text evidence="3 7">Belongs to the transthyretin family. 5-hydroxyisourate hydrolase subfamily.</text>
</comment>
<reference evidence="9 10" key="1">
    <citation type="submission" date="2023-10" db="EMBL/GenBank/DDBJ databases">
        <title>Draft Genome Sequence of Candida saopaulonensis from a very Premature Infant with Sepsis.</title>
        <authorList>
            <person name="Ning Y."/>
            <person name="Dai R."/>
            <person name="Xiao M."/>
            <person name="Xu Y."/>
            <person name="Yan Q."/>
            <person name="Zhang L."/>
        </authorList>
    </citation>
    <scope>NUCLEOTIDE SEQUENCE [LARGE SCALE GENOMIC DNA]</scope>
    <source>
        <strain evidence="9 10">19XY460</strain>
    </source>
</reference>
<dbReference type="InterPro" id="IPR036817">
    <property type="entry name" value="Transthyretin/HIU_hydrolase_sf"/>
</dbReference>
<dbReference type="SUPFAM" id="SSF49472">
    <property type="entry name" value="Transthyretin (synonym: prealbumin)"/>
    <property type="match status" value="1"/>
</dbReference>
<dbReference type="PANTHER" id="PTHR10395">
    <property type="entry name" value="URICASE AND TRANSTHYRETIN-RELATED"/>
    <property type="match status" value="1"/>
</dbReference>
<sequence>MVSPITCHILDTAIGKPAANVTCSIYYLSAGIADLSEVESYNFGPEPKPFALSKTDADGRVKTWVTDPSTSSEKQSQLGIESGVWTTLKPGIYKIKFLTGKYFHELSMESRTFFPCVEITFEVADPPDHHYHVPLLLSNFSYSTYRGS</sequence>
<dbReference type="GO" id="GO:0033971">
    <property type="term" value="F:hydroxyisourate hydrolase activity"/>
    <property type="evidence" value="ECO:0007669"/>
    <property type="project" value="UniProtKB-EC"/>
</dbReference>
<dbReference type="GeneID" id="88173661"/>
<proteinExistence type="inferred from homology"/>
<accession>A0AAX4H9Q4</accession>
<feature type="domain" description="Transthyretin/hydroxyisourate hydrolase" evidence="8">
    <location>
        <begin position="5"/>
        <end position="147"/>
    </location>
</feature>
<comment type="function">
    <text evidence="2">Catalyzes the hydrolysis of 5-hydroxyisourate (HIU) to 2-oxo-4-hydroxy-4-carboxy-5-ureidoimidazoline (OHCU).</text>
</comment>
<name>A0AAX4H9Q4_9ASCO</name>
<dbReference type="InterPro" id="IPR014306">
    <property type="entry name" value="Hydroxyisourate_hydrolase"/>
</dbReference>
<dbReference type="EMBL" id="CP138896">
    <property type="protein sequence ID" value="WPK25286.1"/>
    <property type="molecule type" value="Genomic_DNA"/>
</dbReference>
<organism evidence="9 10">
    <name type="scientific">Australozyma saopauloensis</name>
    <dbReference type="NCBI Taxonomy" id="291208"/>
    <lineage>
        <taxon>Eukaryota</taxon>
        <taxon>Fungi</taxon>
        <taxon>Dikarya</taxon>
        <taxon>Ascomycota</taxon>
        <taxon>Saccharomycotina</taxon>
        <taxon>Pichiomycetes</taxon>
        <taxon>Metschnikowiaceae</taxon>
        <taxon>Australozyma</taxon>
    </lineage>
</organism>
<evidence type="ECO:0000256" key="5">
    <source>
        <dbReference type="ARBA" id="ARBA00022631"/>
    </source>
</evidence>
<dbReference type="CDD" id="cd05822">
    <property type="entry name" value="TLP_HIUase"/>
    <property type="match status" value="1"/>
</dbReference>
<dbReference type="InterPro" id="IPR023416">
    <property type="entry name" value="Transthyretin/HIU_hydrolase_d"/>
</dbReference>
<protein>
    <recommendedName>
        <fullName evidence="7">5-hydroxyisourate hydrolase</fullName>
        <shortName evidence="7">HIU hydrolase</shortName>
        <shortName evidence="7">HIUHase</shortName>
        <ecNumber evidence="7">3.5.2.17</ecNumber>
    </recommendedName>
</protein>
<dbReference type="PANTHER" id="PTHR10395:SF7">
    <property type="entry name" value="5-HYDROXYISOURATE HYDROLASE"/>
    <property type="match status" value="1"/>
</dbReference>
<evidence type="ECO:0000256" key="6">
    <source>
        <dbReference type="ARBA" id="ARBA00022801"/>
    </source>
</evidence>
<dbReference type="NCBIfam" id="TIGR02962">
    <property type="entry name" value="hdxy_isourate"/>
    <property type="match status" value="1"/>
</dbReference>
<keyword evidence="10" id="KW-1185">Reference proteome</keyword>
<dbReference type="KEGG" id="asau:88173661"/>
<keyword evidence="6 7" id="KW-0378">Hydrolase</keyword>
<evidence type="ECO:0000256" key="3">
    <source>
        <dbReference type="ARBA" id="ARBA00009850"/>
    </source>
</evidence>
<comment type="subunit">
    <text evidence="4 7">Homotetramer.</text>
</comment>
<evidence type="ECO:0000256" key="7">
    <source>
        <dbReference type="RuleBase" id="RU361270"/>
    </source>
</evidence>